<sequence length="144" mass="16451">MKYILVIITGLFAFNANSQSDNETIIFSRIGELTDEQINNSGASQLTFITDKQKAEEMAEMDIKNGMPFLLLAGGIAPTIIATDPKFEKDYKIYFYEFGCTGPENELIIAYNKVIFEHLNREFGKKWRKEVRNDVVGLKGWLKK</sequence>
<evidence type="ECO:0000313" key="2">
    <source>
        <dbReference type="Proteomes" id="UP000185728"/>
    </source>
</evidence>
<proteinExistence type="predicted"/>
<protein>
    <submittedName>
        <fullName evidence="1">Uncharacterized protein</fullName>
    </submittedName>
</protein>
<comment type="caution">
    <text evidence="1">The sequence shown here is derived from an EMBL/GenBank/DDBJ whole genome shotgun (WGS) entry which is preliminary data.</text>
</comment>
<accession>A0ABY1KKR4</accession>
<reference evidence="1 2" key="1">
    <citation type="submission" date="2017-01" db="EMBL/GenBank/DDBJ databases">
        <authorList>
            <person name="Varghese N."/>
            <person name="Submissions S."/>
        </authorList>
    </citation>
    <scope>NUCLEOTIDE SEQUENCE [LARGE SCALE GENOMIC DNA]</scope>
    <source>
        <strain evidence="1 2">DSM 2061</strain>
    </source>
</reference>
<dbReference type="RefSeq" id="WP_076453820.1">
    <property type="nucleotide sequence ID" value="NZ_FTOB01000002.1"/>
</dbReference>
<keyword evidence="2" id="KW-1185">Reference proteome</keyword>
<gene>
    <name evidence="1" type="ORF">SAMN05421766_1028</name>
</gene>
<name>A0ABY1KKR4_9FLAO</name>
<dbReference type="EMBL" id="FTOB01000002">
    <property type="protein sequence ID" value="SIS46409.1"/>
    <property type="molecule type" value="Genomic_DNA"/>
</dbReference>
<evidence type="ECO:0000313" key="1">
    <source>
        <dbReference type="EMBL" id="SIS46409.1"/>
    </source>
</evidence>
<organism evidence="1 2">
    <name type="scientific">Zobellia uliginosa</name>
    <dbReference type="NCBI Taxonomy" id="143224"/>
    <lineage>
        <taxon>Bacteria</taxon>
        <taxon>Pseudomonadati</taxon>
        <taxon>Bacteroidota</taxon>
        <taxon>Flavobacteriia</taxon>
        <taxon>Flavobacteriales</taxon>
        <taxon>Flavobacteriaceae</taxon>
        <taxon>Zobellia</taxon>
    </lineage>
</organism>
<dbReference type="Proteomes" id="UP000185728">
    <property type="component" value="Unassembled WGS sequence"/>
</dbReference>